<feature type="region of interest" description="Disordered" evidence="1">
    <location>
        <begin position="55"/>
        <end position="106"/>
    </location>
</feature>
<feature type="region of interest" description="Disordered" evidence="1">
    <location>
        <begin position="1"/>
        <end position="41"/>
    </location>
</feature>
<feature type="compositionally biased region" description="Low complexity" evidence="1">
    <location>
        <begin position="62"/>
        <end position="78"/>
    </location>
</feature>
<evidence type="ECO:0000313" key="3">
    <source>
        <dbReference type="Proteomes" id="UP001519460"/>
    </source>
</evidence>
<feature type="compositionally biased region" description="Polar residues" evidence="1">
    <location>
        <begin position="79"/>
        <end position="88"/>
    </location>
</feature>
<proteinExistence type="predicted"/>
<feature type="compositionally biased region" description="Polar residues" evidence="1">
    <location>
        <begin position="97"/>
        <end position="106"/>
    </location>
</feature>
<sequence length="106" mass="11490">MNNSGHCPPSVNVGCSGQRGTQLSDKPSVTKRTRSPLQLPHTQRFIITTLRRRHRTKIHHVPSSASLPSASLPSASLPNDAQMSNGKSPKQEIVPTGMSSIQENQI</sequence>
<organism evidence="2 3">
    <name type="scientific">Batillaria attramentaria</name>
    <dbReference type="NCBI Taxonomy" id="370345"/>
    <lineage>
        <taxon>Eukaryota</taxon>
        <taxon>Metazoa</taxon>
        <taxon>Spiralia</taxon>
        <taxon>Lophotrochozoa</taxon>
        <taxon>Mollusca</taxon>
        <taxon>Gastropoda</taxon>
        <taxon>Caenogastropoda</taxon>
        <taxon>Sorbeoconcha</taxon>
        <taxon>Cerithioidea</taxon>
        <taxon>Batillariidae</taxon>
        <taxon>Batillaria</taxon>
    </lineage>
</organism>
<feature type="compositionally biased region" description="Polar residues" evidence="1">
    <location>
        <begin position="13"/>
        <end position="27"/>
    </location>
</feature>
<dbReference type="EMBL" id="JACVVK020000367">
    <property type="protein sequence ID" value="KAK7476740.1"/>
    <property type="molecule type" value="Genomic_DNA"/>
</dbReference>
<reference evidence="2 3" key="1">
    <citation type="journal article" date="2023" name="Sci. Data">
        <title>Genome assembly of the Korean intertidal mud-creeper Batillaria attramentaria.</title>
        <authorList>
            <person name="Patra A.K."/>
            <person name="Ho P.T."/>
            <person name="Jun S."/>
            <person name="Lee S.J."/>
            <person name="Kim Y."/>
            <person name="Won Y.J."/>
        </authorList>
    </citation>
    <scope>NUCLEOTIDE SEQUENCE [LARGE SCALE GENOMIC DNA]</scope>
    <source>
        <strain evidence="2">Wonlab-2016</strain>
    </source>
</reference>
<protein>
    <submittedName>
        <fullName evidence="2">Uncharacterized protein</fullName>
    </submittedName>
</protein>
<evidence type="ECO:0000313" key="2">
    <source>
        <dbReference type="EMBL" id="KAK7476740.1"/>
    </source>
</evidence>
<evidence type="ECO:0000256" key="1">
    <source>
        <dbReference type="SAM" id="MobiDB-lite"/>
    </source>
</evidence>
<comment type="caution">
    <text evidence="2">The sequence shown here is derived from an EMBL/GenBank/DDBJ whole genome shotgun (WGS) entry which is preliminary data.</text>
</comment>
<name>A0ABD0JPT7_9CAEN</name>
<dbReference type="Proteomes" id="UP001519460">
    <property type="component" value="Unassembled WGS sequence"/>
</dbReference>
<dbReference type="AlphaFoldDB" id="A0ABD0JPT7"/>
<keyword evidence="3" id="KW-1185">Reference proteome</keyword>
<gene>
    <name evidence="2" type="ORF">BaRGS_00032033</name>
</gene>
<accession>A0ABD0JPT7</accession>